<reference evidence="1" key="1">
    <citation type="submission" date="2023-09" db="UniProtKB">
        <authorList>
            <consortium name="Ensembl"/>
        </authorList>
    </citation>
    <scope>IDENTIFICATION</scope>
</reference>
<name>A0A8C0ZQM1_CASCN</name>
<protein>
    <submittedName>
        <fullName evidence="1">Uncharacterized protein</fullName>
    </submittedName>
</protein>
<organism evidence="1">
    <name type="scientific">Castor canadensis</name>
    <name type="common">American beaver</name>
    <dbReference type="NCBI Taxonomy" id="51338"/>
    <lineage>
        <taxon>Eukaryota</taxon>
        <taxon>Metazoa</taxon>
        <taxon>Chordata</taxon>
        <taxon>Craniata</taxon>
        <taxon>Vertebrata</taxon>
        <taxon>Euteleostomi</taxon>
        <taxon>Mammalia</taxon>
        <taxon>Eutheria</taxon>
        <taxon>Euarchontoglires</taxon>
        <taxon>Glires</taxon>
        <taxon>Rodentia</taxon>
        <taxon>Castorimorpha</taxon>
        <taxon>Castoridae</taxon>
        <taxon>Castor</taxon>
    </lineage>
</organism>
<accession>A0A8C0ZQM1</accession>
<sequence length="65" mass="7518">ACVFIQGAFSHFCAGDTQQKVRVRQPLWFRDMYRSLNATCLKYMAQKLHDKDSSDDDEIFNKDAG</sequence>
<proteinExistence type="predicted"/>
<evidence type="ECO:0000313" key="1">
    <source>
        <dbReference type="Ensembl" id="ENSCCNP00000011215.1"/>
    </source>
</evidence>
<dbReference type="AlphaFoldDB" id="A0A8C0ZQM1"/>
<dbReference type="Ensembl" id="ENSCCNT00000014676.1">
    <property type="protein sequence ID" value="ENSCCNP00000011215.1"/>
    <property type="gene ID" value="ENSCCNG00000011615.1"/>
</dbReference>